<evidence type="ECO:0000256" key="1">
    <source>
        <dbReference type="SAM" id="MobiDB-lite"/>
    </source>
</evidence>
<dbReference type="Proteomes" id="UP000283269">
    <property type="component" value="Unassembled WGS sequence"/>
</dbReference>
<feature type="compositionally biased region" description="Polar residues" evidence="1">
    <location>
        <begin position="189"/>
        <end position="210"/>
    </location>
</feature>
<gene>
    <name evidence="2" type="ORF">CVT25_007481</name>
</gene>
<dbReference type="InParanoid" id="A0A409XVR2"/>
<evidence type="ECO:0000313" key="3">
    <source>
        <dbReference type="Proteomes" id="UP000283269"/>
    </source>
</evidence>
<evidence type="ECO:0008006" key="4">
    <source>
        <dbReference type="Google" id="ProtNLM"/>
    </source>
</evidence>
<organism evidence="2 3">
    <name type="scientific">Psilocybe cyanescens</name>
    <dbReference type="NCBI Taxonomy" id="93625"/>
    <lineage>
        <taxon>Eukaryota</taxon>
        <taxon>Fungi</taxon>
        <taxon>Dikarya</taxon>
        <taxon>Basidiomycota</taxon>
        <taxon>Agaricomycotina</taxon>
        <taxon>Agaricomycetes</taxon>
        <taxon>Agaricomycetidae</taxon>
        <taxon>Agaricales</taxon>
        <taxon>Agaricineae</taxon>
        <taxon>Strophariaceae</taxon>
        <taxon>Psilocybe</taxon>
    </lineage>
</organism>
<keyword evidence="3" id="KW-1185">Reference proteome</keyword>
<comment type="caution">
    <text evidence="2">The sequence shown here is derived from an EMBL/GenBank/DDBJ whole genome shotgun (WGS) entry which is preliminary data.</text>
</comment>
<accession>A0A409XVR2</accession>
<evidence type="ECO:0000313" key="2">
    <source>
        <dbReference type="EMBL" id="PPQ94844.1"/>
    </source>
</evidence>
<protein>
    <recommendedName>
        <fullName evidence="4">Fungal-type protein kinase domain-containing protein</fullName>
    </recommendedName>
</protein>
<name>A0A409XVR2_PSICY</name>
<reference evidence="2 3" key="1">
    <citation type="journal article" date="2018" name="Evol. Lett.">
        <title>Horizontal gene cluster transfer increased hallucinogenic mushroom diversity.</title>
        <authorList>
            <person name="Reynolds H.T."/>
            <person name="Vijayakumar V."/>
            <person name="Gluck-Thaler E."/>
            <person name="Korotkin H.B."/>
            <person name="Matheny P.B."/>
            <person name="Slot J.C."/>
        </authorList>
    </citation>
    <scope>NUCLEOTIDE SEQUENCE [LARGE SCALE GENOMIC DNA]</scope>
    <source>
        <strain evidence="2 3">2631</strain>
    </source>
</reference>
<dbReference type="EMBL" id="NHYD01000229">
    <property type="protein sequence ID" value="PPQ94844.1"/>
    <property type="molecule type" value="Genomic_DNA"/>
</dbReference>
<dbReference type="AlphaFoldDB" id="A0A409XVR2"/>
<proteinExistence type="predicted"/>
<sequence>MYRNNTPSAAPTIPIPVTKFDNTLDSPEPWPPSWRKVCKALFPGSPIVGQVLFPPARPYTGSLESPSSPMSDFSSNCSPSSDACQVLAQPPMLRQVNVTFRVFYRPDELPEKEDFSPSSMNRHSANENLMGSSRKTFAQAAEAISEASGLHLVGLGNASTFKDVVGALTEALREESLRSSGDSIDDVANNPSESIDGPTNDNDKTTIPNPGSFNLDARAFMSYGLLSNPGKKYTVQDNLESLAWIFIYAVLRYTKHNAIKDAIKPTKPPALRTPRTPVRTKNKPNLHALLTLLFCQNTMVEEEYGVGFAKLALFLTHRPLPQDFEVFDNIPVTSAVFSLIELFEEKYRFLERILPKKVRLMAREHDISYEEAEAQYKATDSYKRRMEKIEMMPQRMEAIFETCLSAEGWPVEDILVDGLVPSNFDRVGY</sequence>
<feature type="region of interest" description="Disordered" evidence="1">
    <location>
        <begin position="175"/>
        <end position="210"/>
    </location>
</feature>
<dbReference type="OrthoDB" id="10429828at2759"/>